<evidence type="ECO:0000313" key="2">
    <source>
        <dbReference type="EMBL" id="PWB96535.1"/>
    </source>
</evidence>
<dbReference type="PANTHER" id="PTHR34818">
    <property type="entry name" value="PROTEIN BLI-3"/>
    <property type="match status" value="1"/>
</dbReference>
<feature type="domain" description="General stress protein FMN-binding split barrel" evidence="1">
    <location>
        <begin position="12"/>
        <end position="158"/>
    </location>
</feature>
<dbReference type="OrthoDB" id="1432662at2"/>
<dbReference type="Proteomes" id="UP000244978">
    <property type="component" value="Unassembled WGS sequence"/>
</dbReference>
<dbReference type="InterPro" id="IPR012349">
    <property type="entry name" value="Split_barrel_FMN-bd"/>
</dbReference>
<proteinExistence type="predicted"/>
<dbReference type="KEGG" id="salc:C2138_05615"/>
<keyword evidence="3" id="KW-1185">Reference proteome</keyword>
<accession>A0A2U1SY29</accession>
<dbReference type="InterPro" id="IPR038725">
    <property type="entry name" value="YdaG_split_barrel_FMN-bd"/>
</dbReference>
<dbReference type="RefSeq" id="WP_108516182.1">
    <property type="nucleotide sequence ID" value="NZ_CP026951.1"/>
</dbReference>
<dbReference type="EMBL" id="QEEX01000001">
    <property type="protein sequence ID" value="PWB96535.1"/>
    <property type="molecule type" value="Genomic_DNA"/>
</dbReference>
<evidence type="ECO:0000313" key="3">
    <source>
        <dbReference type="Proteomes" id="UP000244978"/>
    </source>
</evidence>
<reference evidence="3" key="1">
    <citation type="submission" date="2018-04" db="EMBL/GenBank/DDBJ databases">
        <authorList>
            <person name="Liu S."/>
            <person name="Wang Z."/>
            <person name="Li J."/>
        </authorList>
    </citation>
    <scope>NUCLEOTIDE SEQUENCE [LARGE SCALE GENOMIC DNA]</scope>
    <source>
        <strain evidence="3">S1194</strain>
    </source>
</reference>
<dbReference type="SUPFAM" id="SSF50475">
    <property type="entry name" value="FMN-binding split barrel"/>
    <property type="match status" value="1"/>
</dbReference>
<protein>
    <submittedName>
        <fullName evidence="2">General stress protein</fullName>
    </submittedName>
</protein>
<dbReference type="Gene3D" id="2.30.110.10">
    <property type="entry name" value="Electron Transport, Fmn-binding Protein, Chain A"/>
    <property type="match status" value="1"/>
</dbReference>
<organism evidence="2 3">
    <name type="scientific">Homoserinimonas hongtaonis</name>
    <dbReference type="NCBI Taxonomy" id="2079791"/>
    <lineage>
        <taxon>Bacteria</taxon>
        <taxon>Bacillati</taxon>
        <taxon>Actinomycetota</taxon>
        <taxon>Actinomycetes</taxon>
        <taxon>Micrococcales</taxon>
        <taxon>Microbacteriaceae</taxon>
        <taxon>Homoserinimonas</taxon>
    </lineage>
</organism>
<dbReference type="Pfam" id="PF16242">
    <property type="entry name" value="Pyrid_ox_like"/>
    <property type="match status" value="1"/>
</dbReference>
<dbReference type="AlphaFoldDB" id="A0A2U1SY29"/>
<dbReference type="InterPro" id="IPR052917">
    <property type="entry name" value="Stress-Dev_Protein"/>
</dbReference>
<comment type="caution">
    <text evidence="2">The sequence shown here is derived from an EMBL/GenBank/DDBJ whole genome shotgun (WGS) entry which is preliminary data.</text>
</comment>
<dbReference type="PANTHER" id="PTHR34818:SF1">
    <property type="entry name" value="PROTEIN BLI-3"/>
    <property type="match status" value="1"/>
</dbReference>
<sequence>MTDTTTPLATDDDMKAIAAIIKDAKVAFLTTMSEHGHHHSRPLAVQNADFTGDLWFFTQDPSDKASDIRRNPQVNAAFQSGKGFLSVAGVAEIVHDRARVDELWNPAVEAWFPEGKDDTTIALIRVRPESAEYWYSTEPGVISAFKVVKAMVTGDQPDVGENRAVEL</sequence>
<evidence type="ECO:0000259" key="1">
    <source>
        <dbReference type="Pfam" id="PF16242"/>
    </source>
</evidence>
<gene>
    <name evidence="2" type="ORF">DF220_00775</name>
</gene>
<name>A0A2U1SY29_9MICO</name>